<comment type="pathway">
    <text evidence="9">Cofactor biosynthesis; adenosylcobalamin biosynthesis; cob(II)yrinate a,c-diamide from sirohydrochlorin (anaerobic route): step 10/10.</text>
</comment>
<dbReference type="GO" id="GO:0005524">
    <property type="term" value="F:ATP binding"/>
    <property type="evidence" value="ECO:0007669"/>
    <property type="project" value="UniProtKB-UniRule"/>
</dbReference>
<evidence type="ECO:0000256" key="2">
    <source>
        <dbReference type="ARBA" id="ARBA00006205"/>
    </source>
</evidence>
<organism evidence="12 13">
    <name type="scientific">Caenispirillum salinarum AK4</name>
    <dbReference type="NCBI Taxonomy" id="1238182"/>
    <lineage>
        <taxon>Bacteria</taxon>
        <taxon>Pseudomonadati</taxon>
        <taxon>Pseudomonadota</taxon>
        <taxon>Alphaproteobacteria</taxon>
        <taxon>Rhodospirillales</taxon>
        <taxon>Novispirillaceae</taxon>
        <taxon>Caenispirillum</taxon>
    </lineage>
</organism>
<reference evidence="12 13" key="1">
    <citation type="journal article" date="2013" name="Genome Announc.">
        <title>Draft Genome Sequence of an Alphaproteobacterium, Caenispirillum salinarum AK4(T), Isolated from a Solar Saltern.</title>
        <authorList>
            <person name="Khatri I."/>
            <person name="Singh A."/>
            <person name="Korpole S."/>
            <person name="Pinnaka A.K."/>
            <person name="Subramanian S."/>
        </authorList>
    </citation>
    <scope>NUCLEOTIDE SEQUENCE [LARGE SCALE GENOMIC DNA]</scope>
    <source>
        <strain evidence="12 13">AK4</strain>
    </source>
</reference>
<dbReference type="Gene3D" id="3.40.50.880">
    <property type="match status" value="1"/>
</dbReference>
<feature type="domain" description="CobB/CobQ-like glutamine amidotransferase" evidence="11">
    <location>
        <begin position="254"/>
        <end position="447"/>
    </location>
</feature>
<feature type="domain" description="CobQ/CobB/MinD/ParA nucleotide binding" evidence="10">
    <location>
        <begin position="5"/>
        <end position="193"/>
    </location>
</feature>
<keyword evidence="8 9" id="KW-0315">Glutamine amidotransferase</keyword>
<gene>
    <name evidence="9" type="primary">cbiA</name>
    <name evidence="12" type="ORF">C882_3101</name>
</gene>
<dbReference type="InterPro" id="IPR004484">
    <property type="entry name" value="CbiA/CobB_synth"/>
</dbReference>
<evidence type="ECO:0000259" key="11">
    <source>
        <dbReference type="Pfam" id="PF07685"/>
    </source>
</evidence>
<evidence type="ECO:0000256" key="9">
    <source>
        <dbReference type="HAMAP-Rule" id="MF_00027"/>
    </source>
</evidence>
<accession>K9H399</accession>
<comment type="miscellaneous">
    <text evidence="9">The a and c carboxylates of cobyrinate are activated for nucleophilic attack via formation of a phosphorylated intermediate by ATP. CbiA catalyzes first the amidation of the c-carboxylate, and then that of the a-carboxylate.</text>
</comment>
<dbReference type="PANTHER" id="PTHR43873:SF1">
    <property type="entry name" value="COBYRINATE A,C-DIAMIDE SYNTHASE"/>
    <property type="match status" value="1"/>
</dbReference>
<comment type="catalytic activity">
    <reaction evidence="9">
        <text>cob(II)yrinate + 2 L-glutamine + 2 ATP + 2 H2O = cob(II)yrinate a,c diamide + 2 L-glutamate + 2 ADP + 2 phosphate + 2 H(+)</text>
        <dbReference type="Rhea" id="RHEA:26289"/>
        <dbReference type="ChEBI" id="CHEBI:15377"/>
        <dbReference type="ChEBI" id="CHEBI:15378"/>
        <dbReference type="ChEBI" id="CHEBI:29985"/>
        <dbReference type="ChEBI" id="CHEBI:30616"/>
        <dbReference type="ChEBI" id="CHEBI:43474"/>
        <dbReference type="ChEBI" id="CHEBI:58359"/>
        <dbReference type="ChEBI" id="CHEBI:58537"/>
        <dbReference type="ChEBI" id="CHEBI:58894"/>
        <dbReference type="ChEBI" id="CHEBI:456216"/>
        <dbReference type="EC" id="6.3.5.11"/>
    </reaction>
</comment>
<dbReference type="PANTHER" id="PTHR43873">
    <property type="entry name" value="COBYRINATE A,C-DIAMIDE SYNTHASE"/>
    <property type="match status" value="1"/>
</dbReference>
<comment type="function">
    <text evidence="9">Catalyzes the ATP-dependent amidation of the two carboxylate groups at positions a and c of cobyrinate, using either L-glutamine or ammonia as the nitrogen source.</text>
</comment>
<dbReference type="Pfam" id="PF07685">
    <property type="entry name" value="GATase_3"/>
    <property type="match status" value="1"/>
</dbReference>
<dbReference type="PATRIC" id="fig|1238182.3.peg.849"/>
<dbReference type="GO" id="GO:0042242">
    <property type="term" value="F:cobyrinic acid a,c-diamide synthase activity"/>
    <property type="evidence" value="ECO:0007669"/>
    <property type="project" value="UniProtKB-UniRule"/>
</dbReference>
<sequence length="451" mass="46318">MIPGLIIAAPSSGGGKTTLTLGLLRALARRGTAPVSAKVGPDYIDPAFHAAASGAPCLNLDTWAMAPARIATQLGRQARRGRLLVVEGVMGLFDGAPADGAGGDGSTASLAALSGLPVVLVVDASGQAASAAAVVRGFATHRPDVSVAAVVFTKVGPGRHADILCKAMAESLPHIPVLGCLPRLKDLGLPSRHLGLVQALEHPDLRAFLDTAADAVEAHLDLDALAALARPAALTPPTAEATAPGHVMPPLGARIGVARDAAFAFAYPALLDDWYARGVTVTPFSPLADEAPDGMVDAIYLPGGYPELHAGRLAANQRFLKGLEKAAARGATIFGECGGYMVLGETLTDAAGVRHRMAGVLPLETSFAKRRLHLGYRVATLRDDGPLGLSGASFQGHEFHYATVLSEDTEHAAPLFETRDALGAEQGSQGLRRGSVMGSFVHLIASATGPA</sequence>
<keyword evidence="6 9" id="KW-0067">ATP-binding</keyword>
<dbReference type="Pfam" id="PF01656">
    <property type="entry name" value="CbiA"/>
    <property type="match status" value="1"/>
</dbReference>
<evidence type="ECO:0000256" key="7">
    <source>
        <dbReference type="ARBA" id="ARBA00022842"/>
    </source>
</evidence>
<evidence type="ECO:0000313" key="13">
    <source>
        <dbReference type="Proteomes" id="UP000009881"/>
    </source>
</evidence>
<keyword evidence="3 9" id="KW-0169">Cobalamin biosynthesis</keyword>
<dbReference type="InterPro" id="IPR029062">
    <property type="entry name" value="Class_I_gatase-like"/>
</dbReference>
<dbReference type="Gene3D" id="3.40.50.300">
    <property type="entry name" value="P-loop containing nucleotide triphosphate hydrolases"/>
    <property type="match status" value="1"/>
</dbReference>
<dbReference type="NCBIfam" id="TIGR00379">
    <property type="entry name" value="cobB"/>
    <property type="match status" value="1"/>
</dbReference>
<dbReference type="GO" id="GO:0009236">
    <property type="term" value="P:cobalamin biosynthetic process"/>
    <property type="evidence" value="ECO:0007669"/>
    <property type="project" value="UniProtKB-UniRule"/>
</dbReference>
<dbReference type="RefSeq" id="WP_009539298.1">
    <property type="nucleotide sequence ID" value="NZ_ANHY01000004.1"/>
</dbReference>
<evidence type="ECO:0000256" key="5">
    <source>
        <dbReference type="ARBA" id="ARBA00022741"/>
    </source>
</evidence>
<comment type="cofactor">
    <cofactor evidence="1 9">
        <name>Mg(2+)</name>
        <dbReference type="ChEBI" id="CHEBI:18420"/>
    </cofactor>
</comment>
<proteinExistence type="inferred from homology"/>
<dbReference type="InterPro" id="IPR002586">
    <property type="entry name" value="CobQ/CobB/MinD/ParA_Nub-bd_dom"/>
</dbReference>
<evidence type="ECO:0000256" key="4">
    <source>
        <dbReference type="ARBA" id="ARBA00022598"/>
    </source>
</evidence>
<dbReference type="Proteomes" id="UP000009881">
    <property type="component" value="Unassembled WGS sequence"/>
</dbReference>
<evidence type="ECO:0000259" key="10">
    <source>
        <dbReference type="Pfam" id="PF01656"/>
    </source>
</evidence>
<feature type="active site" description="Nucleophile" evidence="9">
    <location>
        <position position="337"/>
    </location>
</feature>
<dbReference type="AlphaFoldDB" id="K9H399"/>
<feature type="site" description="Increases nucleophilicity of active site Cys" evidence="9">
    <location>
        <position position="442"/>
    </location>
</feature>
<dbReference type="SUPFAM" id="SSF52540">
    <property type="entry name" value="P-loop containing nucleoside triphosphate hydrolases"/>
    <property type="match status" value="1"/>
</dbReference>
<comment type="domain">
    <text evidence="9">Comprises of two domains. The C-terminal domain contains the binding site for glutamine and catalyzes the hydrolysis of this substrate to glutamate and ammonia. The N-terminal domain is anticipated to bind ATP and cobyrinate and catalyzes the ultimate synthesis of the diamide product. The ammonia produced via the glutaminase domain is probably translocated to the adjacent domain via a molecular tunnel, where it reacts with an activated intermediate.</text>
</comment>
<name>K9H399_9PROT</name>
<comment type="caution">
    <text evidence="12">The sequence shown here is derived from an EMBL/GenBank/DDBJ whole genome shotgun (WGS) entry which is preliminary data.</text>
</comment>
<dbReference type="UniPathway" id="UPA00148">
    <property type="reaction ID" value="UER00231"/>
</dbReference>
<protein>
    <recommendedName>
        <fullName evidence="9">Cobyrinate a,c-diamide synthase</fullName>
        <ecNumber evidence="9">6.3.5.11</ecNumber>
    </recommendedName>
    <alternativeName>
        <fullName evidence="9">Cobyrinic acid a,c-diamide synthetase</fullName>
    </alternativeName>
</protein>
<dbReference type="InterPro" id="IPR011698">
    <property type="entry name" value="GATase_3"/>
</dbReference>
<keyword evidence="7 9" id="KW-0460">Magnesium</keyword>
<dbReference type="HAMAP" id="MF_00027">
    <property type="entry name" value="CobB_CbiA"/>
    <property type="match status" value="1"/>
</dbReference>
<dbReference type="STRING" id="1238182.C882_3101"/>
<evidence type="ECO:0000313" key="12">
    <source>
        <dbReference type="EMBL" id="EKV32037.1"/>
    </source>
</evidence>
<comment type="similarity">
    <text evidence="2">Belongs to the CobB/CobQ family. CobQ subfamily.</text>
</comment>
<dbReference type="EMBL" id="ANHY01000004">
    <property type="protein sequence ID" value="EKV32037.1"/>
    <property type="molecule type" value="Genomic_DNA"/>
</dbReference>
<dbReference type="EC" id="6.3.5.11" evidence="9"/>
<keyword evidence="13" id="KW-1185">Reference proteome</keyword>
<dbReference type="eggNOG" id="COG1797">
    <property type="taxonomic scope" value="Bacteria"/>
</dbReference>
<evidence type="ECO:0000256" key="1">
    <source>
        <dbReference type="ARBA" id="ARBA00001946"/>
    </source>
</evidence>
<comment type="similarity">
    <text evidence="9">Belongs to the CobB/CbiA family.</text>
</comment>
<evidence type="ECO:0000256" key="8">
    <source>
        <dbReference type="ARBA" id="ARBA00022962"/>
    </source>
</evidence>
<dbReference type="SUPFAM" id="SSF52317">
    <property type="entry name" value="Class I glutamine amidotransferase-like"/>
    <property type="match status" value="1"/>
</dbReference>
<keyword evidence="5 9" id="KW-0547">Nucleotide-binding</keyword>
<dbReference type="InterPro" id="IPR027417">
    <property type="entry name" value="P-loop_NTPase"/>
</dbReference>
<dbReference type="PROSITE" id="PS51274">
    <property type="entry name" value="GATASE_COBBQ"/>
    <property type="match status" value="1"/>
</dbReference>
<evidence type="ECO:0000256" key="6">
    <source>
        <dbReference type="ARBA" id="ARBA00022840"/>
    </source>
</evidence>
<keyword evidence="4 9" id="KW-0436">Ligase</keyword>
<evidence type="ECO:0000256" key="3">
    <source>
        <dbReference type="ARBA" id="ARBA00022573"/>
    </source>
</evidence>
<dbReference type="NCBIfam" id="NF002204">
    <property type="entry name" value="PRK01077.1"/>
    <property type="match status" value="1"/>
</dbReference>